<evidence type="ECO:0000313" key="2">
    <source>
        <dbReference type="EMBL" id="GIE01423.1"/>
    </source>
</evidence>
<dbReference type="EMBL" id="BOML01000022">
    <property type="protein sequence ID" value="GIE01423.1"/>
    <property type="molecule type" value="Genomic_DNA"/>
</dbReference>
<dbReference type="Proteomes" id="UP000637628">
    <property type="component" value="Unassembled WGS sequence"/>
</dbReference>
<feature type="transmembrane region" description="Helical" evidence="1">
    <location>
        <begin position="233"/>
        <end position="250"/>
    </location>
</feature>
<evidence type="ECO:0000256" key="1">
    <source>
        <dbReference type="SAM" id="Phobius"/>
    </source>
</evidence>
<keyword evidence="1" id="KW-0472">Membrane</keyword>
<keyword evidence="1" id="KW-0812">Transmembrane</keyword>
<comment type="caution">
    <text evidence="2">The sequence shown here is derived from an EMBL/GenBank/DDBJ whole genome shotgun (WGS) entry which is preliminary data.</text>
</comment>
<evidence type="ECO:0008006" key="4">
    <source>
        <dbReference type="Google" id="ProtNLM"/>
    </source>
</evidence>
<feature type="transmembrane region" description="Helical" evidence="1">
    <location>
        <begin position="210"/>
        <end position="226"/>
    </location>
</feature>
<feature type="transmembrane region" description="Helical" evidence="1">
    <location>
        <begin position="12"/>
        <end position="32"/>
    </location>
</feature>
<name>A0ABQ3YUZ7_9ACTN</name>
<keyword evidence="1" id="KW-1133">Transmembrane helix</keyword>
<feature type="transmembrane region" description="Helical" evidence="1">
    <location>
        <begin position="123"/>
        <end position="144"/>
    </location>
</feature>
<evidence type="ECO:0000313" key="3">
    <source>
        <dbReference type="Proteomes" id="UP000637628"/>
    </source>
</evidence>
<gene>
    <name evidence="2" type="ORF">Adu01nite_27730</name>
</gene>
<dbReference type="RefSeq" id="WP_203727082.1">
    <property type="nucleotide sequence ID" value="NZ_BAAATX010000014.1"/>
</dbReference>
<feature type="transmembrane region" description="Helical" evidence="1">
    <location>
        <begin position="94"/>
        <end position="117"/>
    </location>
</feature>
<feature type="transmembrane region" description="Helical" evidence="1">
    <location>
        <begin position="44"/>
        <end position="65"/>
    </location>
</feature>
<accession>A0ABQ3YUZ7</accession>
<proteinExistence type="predicted"/>
<organism evidence="2 3">
    <name type="scientific">Paractinoplanes durhamensis</name>
    <dbReference type="NCBI Taxonomy" id="113563"/>
    <lineage>
        <taxon>Bacteria</taxon>
        <taxon>Bacillati</taxon>
        <taxon>Actinomycetota</taxon>
        <taxon>Actinomycetes</taxon>
        <taxon>Micromonosporales</taxon>
        <taxon>Micromonosporaceae</taxon>
        <taxon>Paractinoplanes</taxon>
    </lineage>
</organism>
<keyword evidence="3" id="KW-1185">Reference proteome</keyword>
<sequence>MSRVLGVELRRSAALGTALILLVIGTLALYFAEGIGFATGWMQLAMSQRLYLALLWPIALAAGAWQSSREHRSKVTELFASTPRPRAHRTLPTLGAMAVAVVGGYLAMGIAGGLWIIATARYFPLTVLVVTAVGALSLIAAVWLGQAIGRLLPWLVVAPALGVAGLALLLLIPGATRPHGWLALVFSPIYEMNMPGAYATVPGRASLSQAIWMLALAATAVLLLASDGWRPRVAALLPVALGVTLAIAVMPRDNRYVTDAIDPVAQEQVCAGGAPRVCVSRVHSGMLADVTGPAREALTVLAKLPGAPTAMHEDTTSYPDFYPVWHDDVVLLRVETGEKLTASQVVAAAFDTPPQCDRPTPRADGLAAAYWLLGQEPAVSDPDDPALAGEVAARWQALHTEPAAEAQAHLLALRKAALTCTIESDILSRDIK</sequence>
<protein>
    <recommendedName>
        <fullName evidence="4">ABC transporter permease</fullName>
    </recommendedName>
</protein>
<feature type="transmembrane region" description="Helical" evidence="1">
    <location>
        <begin position="151"/>
        <end position="172"/>
    </location>
</feature>
<reference evidence="2 3" key="1">
    <citation type="submission" date="2021-01" db="EMBL/GenBank/DDBJ databases">
        <title>Whole genome shotgun sequence of Actinoplanes durhamensis NBRC 14914.</title>
        <authorList>
            <person name="Komaki H."/>
            <person name="Tamura T."/>
        </authorList>
    </citation>
    <scope>NUCLEOTIDE SEQUENCE [LARGE SCALE GENOMIC DNA]</scope>
    <source>
        <strain evidence="2 3">NBRC 14914</strain>
    </source>
</reference>